<protein>
    <recommendedName>
        <fullName evidence="3">DUF1801 domain-containing protein</fullName>
    </recommendedName>
</protein>
<accession>A0ABU2MDX9</accession>
<sequence length="138" mass="15709">MRPTETDVDDHLRRAADRTLTEMDAIITGILTGRSRRLWVGTFWGGTEQEIIGYADIAQPRPRGRSVEWFAVGLAPQKNRYSLYVNVADEGRYLSRRYAERLGRVKVGAAAIAFEDVDSFDRDALTEMLRHVDRLTPP</sequence>
<evidence type="ECO:0000313" key="1">
    <source>
        <dbReference type="EMBL" id="MDT0330874.1"/>
    </source>
</evidence>
<comment type="caution">
    <text evidence="1">The sequence shown here is derived from an EMBL/GenBank/DDBJ whole genome shotgun (WGS) entry which is preliminary data.</text>
</comment>
<dbReference type="RefSeq" id="WP_311513457.1">
    <property type="nucleotide sequence ID" value="NZ_JAVREP010000016.1"/>
</dbReference>
<evidence type="ECO:0008006" key="3">
    <source>
        <dbReference type="Google" id="ProtNLM"/>
    </source>
</evidence>
<name>A0ABU2MDX9_9ACTN</name>
<dbReference type="Proteomes" id="UP001183390">
    <property type="component" value="Unassembled WGS sequence"/>
</dbReference>
<evidence type="ECO:0000313" key="2">
    <source>
        <dbReference type="Proteomes" id="UP001183390"/>
    </source>
</evidence>
<organism evidence="1 2">
    <name type="scientific">Nocardiopsis lambiniae</name>
    <dbReference type="NCBI Taxonomy" id="3075539"/>
    <lineage>
        <taxon>Bacteria</taxon>
        <taxon>Bacillati</taxon>
        <taxon>Actinomycetota</taxon>
        <taxon>Actinomycetes</taxon>
        <taxon>Streptosporangiales</taxon>
        <taxon>Nocardiopsidaceae</taxon>
        <taxon>Nocardiopsis</taxon>
    </lineage>
</organism>
<proteinExistence type="predicted"/>
<gene>
    <name evidence="1" type="ORF">RM479_20840</name>
</gene>
<reference evidence="2" key="1">
    <citation type="submission" date="2023-07" db="EMBL/GenBank/DDBJ databases">
        <title>30 novel species of actinomycetes from the DSMZ collection.</title>
        <authorList>
            <person name="Nouioui I."/>
        </authorList>
    </citation>
    <scope>NUCLEOTIDE SEQUENCE [LARGE SCALE GENOMIC DNA]</scope>
    <source>
        <strain evidence="2">DSM 44743</strain>
    </source>
</reference>
<keyword evidence="2" id="KW-1185">Reference proteome</keyword>
<dbReference type="EMBL" id="JAVREP010000016">
    <property type="protein sequence ID" value="MDT0330874.1"/>
    <property type="molecule type" value="Genomic_DNA"/>
</dbReference>